<dbReference type="Pfam" id="PF11306">
    <property type="entry name" value="DUF3108"/>
    <property type="match status" value="1"/>
</dbReference>
<feature type="compositionally biased region" description="Low complexity" evidence="1">
    <location>
        <begin position="107"/>
        <end position="136"/>
    </location>
</feature>
<gene>
    <name evidence="2" type="ORF">QU481_00270</name>
</gene>
<sequence>MRKRLAIVLALLLSLLVHLGFLAGDFIPPATLELPDDGKLKPLDVQLKAMSLDASAPSVQQPPPPATLALLPAPHTLPVRPPKRRKPHRAAAPKPMLAVKQASTPLAEASAPATETMAESAAASAAATEHVAASSAPKAQRQAASEPTSAKLSRAQASAAAAEARAVAEGKSWPGQGVGPDGMLRASQPLTRFPNTARLSYQVFYGRLLLGIGQITWQRGSGSYQLTLKANGLGQRLRYESRGSLDGNSLKPDSYKAFRNDQPREHAEFDWAAGILHYADGKQEKLEPGAQDLLSQTWQLALKGAQLGLTQITTGKKVYSYPLKPAGETVFDTGAGKMRAVVVRATSNENSAEFWLAPGYANLPIRVIWIDPDKKLELRITAININEQDEWTLPTSPTRSSGK</sequence>
<evidence type="ECO:0000256" key="1">
    <source>
        <dbReference type="SAM" id="MobiDB-lite"/>
    </source>
</evidence>
<dbReference type="InterPro" id="IPR021457">
    <property type="entry name" value="DUF3108"/>
</dbReference>
<evidence type="ECO:0000313" key="2">
    <source>
        <dbReference type="EMBL" id="MDN0073333.1"/>
    </source>
</evidence>
<feature type="region of interest" description="Disordered" evidence="1">
    <location>
        <begin position="73"/>
        <end position="157"/>
    </location>
</feature>
<feature type="compositionally biased region" description="Basic residues" evidence="1">
    <location>
        <begin position="81"/>
        <end position="91"/>
    </location>
</feature>
<dbReference type="RefSeq" id="WP_289827853.1">
    <property type="nucleotide sequence ID" value="NZ_JAUEDK010000001.1"/>
</dbReference>
<feature type="compositionally biased region" description="Polar residues" evidence="1">
    <location>
        <begin position="142"/>
        <end position="151"/>
    </location>
</feature>
<organism evidence="2 3">
    <name type="scientific">Crenobacter oryzisoli</name>
    <dbReference type="NCBI Taxonomy" id="3056844"/>
    <lineage>
        <taxon>Bacteria</taxon>
        <taxon>Pseudomonadati</taxon>
        <taxon>Pseudomonadota</taxon>
        <taxon>Betaproteobacteria</taxon>
        <taxon>Neisseriales</taxon>
        <taxon>Neisseriaceae</taxon>
        <taxon>Crenobacter</taxon>
    </lineage>
</organism>
<name>A0ABT7XHS7_9NEIS</name>
<dbReference type="Proteomes" id="UP001168540">
    <property type="component" value="Unassembled WGS sequence"/>
</dbReference>
<keyword evidence="3" id="KW-1185">Reference proteome</keyword>
<accession>A0ABT7XHS7</accession>
<comment type="caution">
    <text evidence="2">The sequence shown here is derived from an EMBL/GenBank/DDBJ whole genome shotgun (WGS) entry which is preliminary data.</text>
</comment>
<dbReference type="EMBL" id="JAUEDK010000001">
    <property type="protein sequence ID" value="MDN0073333.1"/>
    <property type="molecule type" value="Genomic_DNA"/>
</dbReference>
<evidence type="ECO:0000313" key="3">
    <source>
        <dbReference type="Proteomes" id="UP001168540"/>
    </source>
</evidence>
<reference evidence="2" key="1">
    <citation type="submission" date="2023-06" db="EMBL/GenBank/DDBJ databases">
        <authorList>
            <person name="Zhang S."/>
        </authorList>
    </citation>
    <scope>NUCLEOTIDE SEQUENCE</scope>
    <source>
        <strain evidence="2">SG2303</strain>
    </source>
</reference>
<protein>
    <submittedName>
        <fullName evidence="2">DUF3108 domain-containing protein</fullName>
    </submittedName>
</protein>
<proteinExistence type="predicted"/>